<reference evidence="3" key="1">
    <citation type="submission" date="2020-12" db="EMBL/GenBank/DDBJ databases">
        <title>Genomic characterization of non-nitrogen-fixing Frankia strains.</title>
        <authorList>
            <person name="Carlos-Shanley C."/>
            <person name="Guerra T."/>
            <person name="Hahn D."/>
        </authorList>
    </citation>
    <scope>NUCLEOTIDE SEQUENCE</scope>
    <source>
        <strain evidence="3">CN6</strain>
    </source>
</reference>
<proteinExistence type="predicted"/>
<dbReference type="PANTHER" id="PTHR33055:SF3">
    <property type="entry name" value="PUTATIVE TRANSPOSASE FOR IS117-RELATED"/>
    <property type="match status" value="1"/>
</dbReference>
<dbReference type="Pfam" id="PF02371">
    <property type="entry name" value="Transposase_20"/>
    <property type="match status" value="1"/>
</dbReference>
<organism evidence="3 4">
    <name type="scientific">Frankia nepalensis</name>
    <dbReference type="NCBI Taxonomy" id="1836974"/>
    <lineage>
        <taxon>Bacteria</taxon>
        <taxon>Bacillati</taxon>
        <taxon>Actinomycetota</taxon>
        <taxon>Actinomycetes</taxon>
        <taxon>Frankiales</taxon>
        <taxon>Frankiaceae</taxon>
        <taxon>Frankia</taxon>
    </lineage>
</organism>
<gene>
    <name evidence="3" type="ORF">I7412_01330</name>
</gene>
<protein>
    <submittedName>
        <fullName evidence="3">IS110 family transposase</fullName>
    </submittedName>
</protein>
<comment type="caution">
    <text evidence="3">The sequence shown here is derived from an EMBL/GenBank/DDBJ whole genome shotgun (WGS) entry which is preliminary data.</text>
</comment>
<sequence length="411" mass="44356">MGEALRLFVGDDWAEDHHDVEVMDASGRRLAKARLPEGVTGMARLHALVGEHAGDEPDDVQVLVGIETDRGPWVQALLAAGYTVFAINPLQASHYRARHAVSGAKSDAADAHVLADMVRTDAHQLRPVAGDSAAVEAVKVVTRTHKTLIWERTRHTQRLRHALRDYFPAALVAFEDLDAADTLELLAKAPTPAAAARLTLSQISAALRRARRRDVATKAAAIQAALRAAHLGQPDVVAGAYAASVRALIAVLTVLNEQVKELQGQVAEHFGQHPAAEIVLSQPGLGQVLGARVLAEFGDDPDRYTTAKARKNYAGTSPITRASGKKRTVSARFVHNDRLIDALMTQAFSSLQASPGARAYYDRQRERGANHNAALRQLANRLVGILHGCLKTGSLYDETTAWPHHVEQVAA</sequence>
<dbReference type="Pfam" id="PF01548">
    <property type="entry name" value="DEDD_Tnp_IS110"/>
    <property type="match status" value="1"/>
</dbReference>
<dbReference type="PANTHER" id="PTHR33055">
    <property type="entry name" value="TRANSPOSASE FOR INSERTION SEQUENCE ELEMENT IS1111A"/>
    <property type="match status" value="1"/>
</dbReference>
<dbReference type="InterPro" id="IPR003346">
    <property type="entry name" value="Transposase_20"/>
</dbReference>
<accession>A0A937R9Y0</accession>
<dbReference type="GO" id="GO:0003677">
    <property type="term" value="F:DNA binding"/>
    <property type="evidence" value="ECO:0007669"/>
    <property type="project" value="InterPro"/>
</dbReference>
<dbReference type="InterPro" id="IPR002525">
    <property type="entry name" value="Transp_IS110-like_N"/>
</dbReference>
<keyword evidence="4" id="KW-1185">Reference proteome</keyword>
<name>A0A937R9Y0_9ACTN</name>
<evidence type="ECO:0000259" key="1">
    <source>
        <dbReference type="Pfam" id="PF01548"/>
    </source>
</evidence>
<dbReference type="NCBIfam" id="NF033542">
    <property type="entry name" value="transpos_IS110"/>
    <property type="match status" value="1"/>
</dbReference>
<dbReference type="AlphaFoldDB" id="A0A937R9Y0"/>
<dbReference type="EMBL" id="JAEACQ010000089">
    <property type="protein sequence ID" value="MBL7625842.1"/>
    <property type="molecule type" value="Genomic_DNA"/>
</dbReference>
<feature type="domain" description="Transposase IS116/IS110/IS902 C-terminal" evidence="2">
    <location>
        <begin position="277"/>
        <end position="361"/>
    </location>
</feature>
<evidence type="ECO:0000313" key="3">
    <source>
        <dbReference type="EMBL" id="MBL7625842.1"/>
    </source>
</evidence>
<evidence type="ECO:0000259" key="2">
    <source>
        <dbReference type="Pfam" id="PF02371"/>
    </source>
</evidence>
<evidence type="ECO:0000313" key="4">
    <source>
        <dbReference type="Proteomes" id="UP000604475"/>
    </source>
</evidence>
<dbReference type="GO" id="GO:0004803">
    <property type="term" value="F:transposase activity"/>
    <property type="evidence" value="ECO:0007669"/>
    <property type="project" value="InterPro"/>
</dbReference>
<dbReference type="InterPro" id="IPR047650">
    <property type="entry name" value="Transpos_IS110"/>
</dbReference>
<dbReference type="GO" id="GO:0006313">
    <property type="term" value="P:DNA transposition"/>
    <property type="evidence" value="ECO:0007669"/>
    <property type="project" value="InterPro"/>
</dbReference>
<feature type="domain" description="Transposase IS110-like N-terminal" evidence="1">
    <location>
        <begin position="9"/>
        <end position="168"/>
    </location>
</feature>
<dbReference type="Proteomes" id="UP000604475">
    <property type="component" value="Unassembled WGS sequence"/>
</dbReference>